<accession>X1VWJ6</accession>
<reference evidence="1" key="1">
    <citation type="journal article" date="2014" name="Front. Microbiol.">
        <title>High frequency of phylogenetically diverse reductive dehalogenase-homologous genes in deep subseafloor sedimentary metagenomes.</title>
        <authorList>
            <person name="Kawai M."/>
            <person name="Futagami T."/>
            <person name="Toyoda A."/>
            <person name="Takaki Y."/>
            <person name="Nishi S."/>
            <person name="Hori S."/>
            <person name="Arai W."/>
            <person name="Tsubouchi T."/>
            <person name="Morono Y."/>
            <person name="Uchiyama I."/>
            <person name="Ito T."/>
            <person name="Fujiyama A."/>
            <person name="Inagaki F."/>
            <person name="Takami H."/>
        </authorList>
    </citation>
    <scope>NUCLEOTIDE SEQUENCE</scope>
    <source>
        <strain evidence="1">Expedition CK06-06</strain>
    </source>
</reference>
<evidence type="ECO:0000313" key="1">
    <source>
        <dbReference type="EMBL" id="GAJ22926.1"/>
    </source>
</evidence>
<organism evidence="1">
    <name type="scientific">marine sediment metagenome</name>
    <dbReference type="NCBI Taxonomy" id="412755"/>
    <lineage>
        <taxon>unclassified sequences</taxon>
        <taxon>metagenomes</taxon>
        <taxon>ecological metagenomes</taxon>
    </lineage>
</organism>
<sequence length="32" mass="3145">MSLKDLIVLALSVSLVIGVALTGGCVLGETAT</sequence>
<dbReference type="PROSITE" id="PS51257">
    <property type="entry name" value="PROKAR_LIPOPROTEIN"/>
    <property type="match status" value="1"/>
</dbReference>
<protein>
    <submittedName>
        <fullName evidence="1">Uncharacterized protein</fullName>
    </submittedName>
</protein>
<feature type="non-terminal residue" evidence="1">
    <location>
        <position position="32"/>
    </location>
</feature>
<comment type="caution">
    <text evidence="1">The sequence shown here is derived from an EMBL/GenBank/DDBJ whole genome shotgun (WGS) entry which is preliminary data.</text>
</comment>
<proteinExistence type="predicted"/>
<dbReference type="AlphaFoldDB" id="X1VWJ6"/>
<name>X1VWJ6_9ZZZZ</name>
<dbReference type="EMBL" id="BARW01039821">
    <property type="protein sequence ID" value="GAJ22926.1"/>
    <property type="molecule type" value="Genomic_DNA"/>
</dbReference>
<gene>
    <name evidence="1" type="ORF">S12H4_60481</name>
</gene>